<keyword evidence="2" id="KW-1185">Reference proteome</keyword>
<gene>
    <name evidence="1" type="ORF">OEV98_15225</name>
</gene>
<evidence type="ECO:0000313" key="1">
    <source>
        <dbReference type="EMBL" id="MCU9614895.1"/>
    </source>
</evidence>
<evidence type="ECO:0000313" key="2">
    <source>
        <dbReference type="Proteomes" id="UP001209318"/>
    </source>
</evidence>
<dbReference type="EMBL" id="JAOUSF010000005">
    <property type="protein sequence ID" value="MCU9614895.1"/>
    <property type="molecule type" value="Genomic_DNA"/>
</dbReference>
<sequence>MWTLDSASKEFEKLHLALLATEYKNTKEPMNYRCLKCGYEGKKSLSHLVHRKQGCKNCARIESGKARKISITKLSNIFETKYAELLSKQYHNREQLLTFKCMICGEIGERTYASVKNSKYACLLCGHKERVKNKTKYSLDQAKQEFFSLGLELLSDEYHSFHEEMDYQCLTCSYKGTKSLSVVKSKKGCPKCAGNLPLTFDEVNELFHEYDLKLKETVYVNARTPMKYSCLICGYEGTKTVSNLQAGKGCKGCSTIENSNKQRLPYDVVKSIIEARGWTLVSKEYVSNQEKLHLLCDKKHPVFMNLNNFRNGKGCAKCSGMESPTFEQRKAEFLKLNLDLLDASYKNTNSPLKYKCLECGYIGEKSWKSAKNGYGCLACSPSSVGEKMIAEWLLQKKIKHIRQYRINECRNNKPLPFDFAVFDSQNHLFCLIEFDGEQHFNARDFFGGKEAFLKRQENDQIKNTFCRENKIKLIRISYLEQNQINRILEQQCRTLLKDII</sequence>
<dbReference type="AlphaFoldDB" id="A0AAE3IZG2"/>
<protein>
    <recommendedName>
        <fullName evidence="3">DUF2726 domain-containing protein</fullName>
    </recommendedName>
</protein>
<evidence type="ECO:0008006" key="3">
    <source>
        <dbReference type="Google" id="ProtNLM"/>
    </source>
</evidence>
<comment type="caution">
    <text evidence="1">The sequence shown here is derived from an EMBL/GenBank/DDBJ whole genome shotgun (WGS) entry which is preliminary data.</text>
</comment>
<reference evidence="1" key="1">
    <citation type="submission" date="2022-10" db="EMBL/GenBank/DDBJ databases">
        <title>Description of Fervidibacillus gen. nov. in the family Fervidibacillaceae fam. nov. with two species, Fervidibacillus albus sp. nov., and Fervidibacillus halotolerans sp. nov., isolated from tidal flat sediments.</title>
        <authorList>
            <person name="Kwon K.K."/>
            <person name="Yang S.-H."/>
        </authorList>
    </citation>
    <scope>NUCLEOTIDE SEQUENCE</scope>
    <source>
        <strain evidence="1">JCM 19140</strain>
    </source>
</reference>
<dbReference type="Proteomes" id="UP001209318">
    <property type="component" value="Unassembled WGS sequence"/>
</dbReference>
<organism evidence="1 2">
    <name type="scientific">Perspicuibacillus lycopersici</name>
    <dbReference type="NCBI Taxonomy" id="1325689"/>
    <lineage>
        <taxon>Bacteria</taxon>
        <taxon>Bacillati</taxon>
        <taxon>Bacillota</taxon>
        <taxon>Bacilli</taxon>
        <taxon>Bacillales</taxon>
        <taxon>Bacillaceae</taxon>
        <taxon>Perspicuibacillus</taxon>
    </lineage>
</organism>
<name>A0AAE3IZG2_9BACI</name>
<dbReference type="RefSeq" id="WP_263074216.1">
    <property type="nucleotide sequence ID" value="NZ_JAOUSF010000005.1"/>
</dbReference>
<proteinExistence type="predicted"/>
<dbReference type="Gene3D" id="3.40.960.10">
    <property type="entry name" value="VSR Endonuclease"/>
    <property type="match status" value="1"/>
</dbReference>
<accession>A0AAE3IZG2</accession>